<evidence type="ECO:0000256" key="1">
    <source>
        <dbReference type="SAM" id="MobiDB-lite"/>
    </source>
</evidence>
<evidence type="ECO:0000313" key="3">
    <source>
        <dbReference type="Proteomes" id="UP000295192"/>
    </source>
</evidence>
<organism evidence="2 3">
    <name type="scientific">Drosophila navojoa</name>
    <name type="common">Fruit fly</name>
    <dbReference type="NCBI Taxonomy" id="7232"/>
    <lineage>
        <taxon>Eukaryota</taxon>
        <taxon>Metazoa</taxon>
        <taxon>Ecdysozoa</taxon>
        <taxon>Arthropoda</taxon>
        <taxon>Hexapoda</taxon>
        <taxon>Insecta</taxon>
        <taxon>Pterygota</taxon>
        <taxon>Neoptera</taxon>
        <taxon>Endopterygota</taxon>
        <taxon>Diptera</taxon>
        <taxon>Brachycera</taxon>
        <taxon>Muscomorpha</taxon>
        <taxon>Ephydroidea</taxon>
        <taxon>Drosophilidae</taxon>
        <taxon>Drosophila</taxon>
    </lineage>
</organism>
<feature type="compositionally biased region" description="Basic and acidic residues" evidence="1">
    <location>
        <begin position="127"/>
        <end position="149"/>
    </location>
</feature>
<protein>
    <submittedName>
        <fullName evidence="2">Uncharacterized protein</fullName>
    </submittedName>
</protein>
<feature type="compositionally biased region" description="Basic and acidic residues" evidence="1">
    <location>
        <begin position="156"/>
        <end position="182"/>
    </location>
</feature>
<comment type="caution">
    <text evidence="2">The sequence shown here is derived from an EMBL/GenBank/DDBJ whole genome shotgun (WGS) entry which is preliminary data.</text>
</comment>
<evidence type="ECO:0000313" key="2">
    <source>
        <dbReference type="EMBL" id="TDG39705.1"/>
    </source>
</evidence>
<reference evidence="2 3" key="1">
    <citation type="journal article" date="2019" name="J. Hered.">
        <title>An Improved Genome Assembly for Drosophila navojoa, the Basal Species in the mojavensis Cluster.</title>
        <authorList>
            <person name="Vanderlinde T."/>
            <person name="Dupim E.G."/>
            <person name="Nazario-Yepiz N.O."/>
            <person name="Carvalho A.B."/>
        </authorList>
    </citation>
    <scope>NUCLEOTIDE SEQUENCE [LARGE SCALE GENOMIC DNA]</scope>
    <source>
        <strain evidence="2">Navoj_Jal97</strain>
        <tissue evidence="2">Whole organism</tissue>
    </source>
</reference>
<dbReference type="AlphaFoldDB" id="A0A484AVW0"/>
<feature type="region of interest" description="Disordered" evidence="1">
    <location>
        <begin position="88"/>
        <end position="195"/>
    </location>
</feature>
<dbReference type="EMBL" id="LSRL02000859">
    <property type="protein sequence ID" value="TDG39705.1"/>
    <property type="molecule type" value="Genomic_DNA"/>
</dbReference>
<name>A0A484AVW0_DRONA</name>
<proteinExistence type="predicted"/>
<dbReference type="Proteomes" id="UP000295192">
    <property type="component" value="Unassembled WGS sequence"/>
</dbReference>
<keyword evidence="3" id="KW-1185">Reference proteome</keyword>
<sequence length="195" mass="21461">MPLQQLPRLPFTVTDLWQIPWTNSTDSDSNFNSDSNCDSNTDSKSKEFIVAVLLYVHWLGFFGAAAKIYCAAAPCCVSAQSQTLAAEKGKDKGKDEDEDIQPSGLHVLPGPARHVASSLARLQPGDPSEKDPSHKDPSGRNPSHKDPSHKVPSHKYHSDKDLSDKDPLHKYHSDKDLSDKDSSVQVPIKQEFTAD</sequence>
<accession>A0A484AVW0</accession>
<gene>
    <name evidence="2" type="ORF">AWZ03_013874</name>
</gene>